<protein>
    <submittedName>
        <fullName evidence="2">Uncharacterized protein</fullName>
    </submittedName>
</protein>
<feature type="region of interest" description="Disordered" evidence="1">
    <location>
        <begin position="1"/>
        <end position="39"/>
    </location>
</feature>
<name>A0ABD5CP73_9BURK</name>
<evidence type="ECO:0000313" key="3">
    <source>
        <dbReference type="Proteomes" id="UP001245184"/>
    </source>
</evidence>
<dbReference type="EMBL" id="JAVIZN010000002">
    <property type="protein sequence ID" value="MDR6207057.1"/>
    <property type="molecule type" value="Genomic_DNA"/>
</dbReference>
<reference evidence="2 3" key="1">
    <citation type="submission" date="2023-08" db="EMBL/GenBank/DDBJ databases">
        <title>Genome sequencing of plant associated microbes to promote plant fitness in Sorghum bicolor and Oryza sativa.</title>
        <authorList>
            <person name="Coleman-Derr D."/>
        </authorList>
    </citation>
    <scope>NUCLEOTIDE SEQUENCE [LARGE SCALE GENOMIC DNA]</scope>
    <source>
        <strain evidence="2 3">SLBN-33</strain>
    </source>
</reference>
<evidence type="ECO:0000313" key="2">
    <source>
        <dbReference type="EMBL" id="MDR6207057.1"/>
    </source>
</evidence>
<dbReference type="AlphaFoldDB" id="A0ABD5CP73"/>
<evidence type="ECO:0000256" key="1">
    <source>
        <dbReference type="SAM" id="MobiDB-lite"/>
    </source>
</evidence>
<organism evidence="2 3">
    <name type="scientific">Paraburkholderia graminis</name>
    <dbReference type="NCBI Taxonomy" id="60548"/>
    <lineage>
        <taxon>Bacteria</taxon>
        <taxon>Pseudomonadati</taxon>
        <taxon>Pseudomonadota</taxon>
        <taxon>Betaproteobacteria</taxon>
        <taxon>Burkholderiales</taxon>
        <taxon>Burkholderiaceae</taxon>
        <taxon>Paraburkholderia</taxon>
    </lineage>
</organism>
<proteinExistence type="predicted"/>
<feature type="compositionally biased region" description="Basic and acidic residues" evidence="1">
    <location>
        <begin position="12"/>
        <end position="39"/>
    </location>
</feature>
<gene>
    <name evidence="2" type="ORF">QF025_005777</name>
</gene>
<sequence>MTNAIVAAVKTEGNERGDHERRAGGKLRAENHEQRSTST</sequence>
<dbReference type="Proteomes" id="UP001245184">
    <property type="component" value="Unassembled WGS sequence"/>
</dbReference>
<comment type="caution">
    <text evidence="2">The sequence shown here is derived from an EMBL/GenBank/DDBJ whole genome shotgun (WGS) entry which is preliminary data.</text>
</comment>
<accession>A0ABD5CP73</accession>